<proteinExistence type="predicted"/>
<organism evidence="1 2">
    <name type="scientific">Melastoma candidum</name>
    <dbReference type="NCBI Taxonomy" id="119954"/>
    <lineage>
        <taxon>Eukaryota</taxon>
        <taxon>Viridiplantae</taxon>
        <taxon>Streptophyta</taxon>
        <taxon>Embryophyta</taxon>
        <taxon>Tracheophyta</taxon>
        <taxon>Spermatophyta</taxon>
        <taxon>Magnoliopsida</taxon>
        <taxon>eudicotyledons</taxon>
        <taxon>Gunneridae</taxon>
        <taxon>Pentapetalae</taxon>
        <taxon>rosids</taxon>
        <taxon>malvids</taxon>
        <taxon>Myrtales</taxon>
        <taxon>Melastomataceae</taxon>
        <taxon>Melastomatoideae</taxon>
        <taxon>Melastomateae</taxon>
        <taxon>Melastoma</taxon>
    </lineage>
</organism>
<reference evidence="2" key="1">
    <citation type="journal article" date="2023" name="Front. Plant Sci.">
        <title>Chromosomal-level genome assembly of Melastoma candidum provides insights into trichome evolution.</title>
        <authorList>
            <person name="Zhong Y."/>
            <person name="Wu W."/>
            <person name="Sun C."/>
            <person name="Zou P."/>
            <person name="Liu Y."/>
            <person name="Dai S."/>
            <person name="Zhou R."/>
        </authorList>
    </citation>
    <scope>NUCLEOTIDE SEQUENCE [LARGE SCALE GENOMIC DNA]</scope>
</reference>
<keyword evidence="2" id="KW-1185">Reference proteome</keyword>
<protein>
    <submittedName>
        <fullName evidence="1">Uncharacterized protein</fullName>
    </submittedName>
</protein>
<dbReference type="EMBL" id="CM042882">
    <property type="protein sequence ID" value="KAI4381899.1"/>
    <property type="molecule type" value="Genomic_DNA"/>
</dbReference>
<gene>
    <name evidence="1" type="ORF">MLD38_007921</name>
</gene>
<sequence length="426" mass="47358">MSPSRASSSSQTKLLSMSSGSSDPFTRSIIINSLCTKPPNVCFDEFIPHAMAVSPQPSLQDGPIDFRAPPPSPVASGRRSCVTNDDVITEFLQSSLRVPDLVLPDKIFPRQRFIDNPSVIDIRSLRDGGSRREAALRMLDSIARVGCFQLVEFGISRELLLKAVNAAGGVFEVSSLGRDSVTRSAERFLGFEEVPVEEEESESAEEFVWCDDKGLNLDLERVWPKGFSNFREKMIWMNSELDKVAETIFSALWENSLKLMCKDDDLTVEERCGGSMLCIVKHRPSLETDRLASSLRYDIIKMMIRGADYSHALCLHVLNGASQFHVYSKKGWVLFCPEKDSIIVTVGDRFQALSGGQYRHVIGRPVFEGGSKDSVSIGLLYLPPQLPLAKEKMASQITVGQQAMIAVVLTLVYHFVVYMFKNLGDT</sequence>
<comment type="caution">
    <text evidence="1">The sequence shown here is derived from an EMBL/GenBank/DDBJ whole genome shotgun (WGS) entry which is preliminary data.</text>
</comment>
<evidence type="ECO:0000313" key="2">
    <source>
        <dbReference type="Proteomes" id="UP001057402"/>
    </source>
</evidence>
<dbReference type="Proteomes" id="UP001057402">
    <property type="component" value="Chromosome 3"/>
</dbReference>
<evidence type="ECO:0000313" key="1">
    <source>
        <dbReference type="EMBL" id="KAI4381899.1"/>
    </source>
</evidence>
<accession>A0ACB9RSM5</accession>
<name>A0ACB9RSM5_9MYRT</name>